<dbReference type="EMBL" id="CP011232">
    <property type="protein sequence ID" value="AKI97759.1"/>
    <property type="molecule type" value="Genomic_DNA"/>
</dbReference>
<dbReference type="Gene3D" id="3.40.50.10490">
    <property type="entry name" value="Glucose-6-phosphate isomerase like protein, domain 1"/>
    <property type="match status" value="1"/>
</dbReference>
<dbReference type="PATRIC" id="fig|1330330.3.peg.1613"/>
<dbReference type="InterPro" id="IPR000281">
    <property type="entry name" value="HTH_RpiR"/>
</dbReference>
<dbReference type="GO" id="GO:1901135">
    <property type="term" value="P:carbohydrate derivative metabolic process"/>
    <property type="evidence" value="ECO:0007669"/>
    <property type="project" value="InterPro"/>
</dbReference>
<dbReference type="InterPro" id="IPR036388">
    <property type="entry name" value="WH-like_DNA-bd_sf"/>
</dbReference>
<dbReference type="RefSeq" id="WP_047754894.1">
    <property type="nucleotide sequence ID" value="NZ_CAJUHA010000023.1"/>
</dbReference>
<dbReference type="InterPro" id="IPR047640">
    <property type="entry name" value="RpiR-like"/>
</dbReference>
<dbReference type="GO" id="GO:0003700">
    <property type="term" value="F:DNA-binding transcription factor activity"/>
    <property type="evidence" value="ECO:0007669"/>
    <property type="project" value="InterPro"/>
</dbReference>
<dbReference type="OrthoDB" id="3684496at2"/>
<evidence type="ECO:0000259" key="5">
    <source>
        <dbReference type="PROSITE" id="PS51464"/>
    </source>
</evidence>
<dbReference type="Proteomes" id="UP000035159">
    <property type="component" value="Chromosome"/>
</dbReference>
<dbReference type="Pfam" id="PF01418">
    <property type="entry name" value="HTH_6"/>
    <property type="match status" value="1"/>
</dbReference>
<feature type="domain" description="HTH rpiR-type" evidence="4">
    <location>
        <begin position="6"/>
        <end position="83"/>
    </location>
</feature>
<evidence type="ECO:0000313" key="7">
    <source>
        <dbReference type="Proteomes" id="UP000035159"/>
    </source>
</evidence>
<evidence type="ECO:0000256" key="1">
    <source>
        <dbReference type="ARBA" id="ARBA00023015"/>
    </source>
</evidence>
<dbReference type="InterPro" id="IPR035472">
    <property type="entry name" value="RpiR-like_SIS"/>
</dbReference>
<proteinExistence type="predicted"/>
<gene>
    <name evidence="6" type="ORF">IX53_07965</name>
</gene>
<feature type="domain" description="SIS" evidence="5">
    <location>
        <begin position="128"/>
        <end position="266"/>
    </location>
</feature>
<evidence type="ECO:0000256" key="2">
    <source>
        <dbReference type="ARBA" id="ARBA00023125"/>
    </source>
</evidence>
<evidence type="ECO:0000256" key="3">
    <source>
        <dbReference type="ARBA" id="ARBA00023163"/>
    </source>
</evidence>
<dbReference type="PROSITE" id="PS51464">
    <property type="entry name" value="SIS"/>
    <property type="match status" value="1"/>
</dbReference>
<keyword evidence="7" id="KW-1185">Reference proteome</keyword>
<dbReference type="PROSITE" id="PS51071">
    <property type="entry name" value="HTH_RPIR"/>
    <property type="match status" value="1"/>
</dbReference>
<dbReference type="SUPFAM" id="SSF46689">
    <property type="entry name" value="Homeodomain-like"/>
    <property type="match status" value="1"/>
</dbReference>
<dbReference type="PANTHER" id="PTHR30514:SF1">
    <property type="entry name" value="HTH-TYPE TRANSCRIPTIONAL REGULATOR HEXR-RELATED"/>
    <property type="match status" value="1"/>
</dbReference>
<evidence type="ECO:0008006" key="8">
    <source>
        <dbReference type="Google" id="ProtNLM"/>
    </source>
</evidence>
<sequence length="284" mass="31783">MQKFENPTFERIRKAYKDLSKSGKKLANFVLENPEKVIRMSITQLARAVDLKSESTVVRFYRSLGFSGYHDFKVSLAGDLAGKSIVHSYRDIYIDDSTESVKKKFLSSTIRAFHDNEKKLSDDLLEDAVKIISEAERVICIGYGASAAIAKYAAFRFSVMSKDVFFSEDSHLNAVVLSKLKPVDCVLAISYSGESKDVIIPLEHRKGAKVIAITGNKESSLGRISDVVFDVGVKEISMRTDALISRYIQMAIVDILFTVLAVRGGEKVLKELSDTRRCFSHLKF</sequence>
<dbReference type="InterPro" id="IPR046348">
    <property type="entry name" value="SIS_dom_sf"/>
</dbReference>
<name>A0A0G2ZDX3_9BACT</name>
<dbReference type="CDD" id="cd05013">
    <property type="entry name" value="SIS_RpiR"/>
    <property type="match status" value="1"/>
</dbReference>
<reference evidence="6 7" key="1">
    <citation type="submission" date="2015-04" db="EMBL/GenBank/DDBJ databases">
        <title>Complete Genome Sequence of Kosmotoga pacifica SLHLJ1.</title>
        <authorList>
            <person name="Jiang L.J."/>
            <person name="Shao Z.Z."/>
            <person name="Jebbar M."/>
        </authorList>
    </citation>
    <scope>NUCLEOTIDE SEQUENCE [LARGE SCALE GENOMIC DNA]</scope>
    <source>
        <strain evidence="6 7">SLHLJ1</strain>
    </source>
</reference>
<dbReference type="KEGG" id="kpf:IX53_07965"/>
<evidence type="ECO:0000313" key="6">
    <source>
        <dbReference type="EMBL" id="AKI97759.1"/>
    </source>
</evidence>
<accession>A0A0G2ZDX3</accession>
<dbReference type="GO" id="GO:0097367">
    <property type="term" value="F:carbohydrate derivative binding"/>
    <property type="evidence" value="ECO:0007669"/>
    <property type="project" value="InterPro"/>
</dbReference>
<dbReference type="SUPFAM" id="SSF53697">
    <property type="entry name" value="SIS domain"/>
    <property type="match status" value="1"/>
</dbReference>
<keyword evidence="1" id="KW-0805">Transcription regulation</keyword>
<dbReference type="Pfam" id="PF01380">
    <property type="entry name" value="SIS"/>
    <property type="match status" value="1"/>
</dbReference>
<organism evidence="6 7">
    <name type="scientific">Kosmotoga pacifica</name>
    <dbReference type="NCBI Taxonomy" id="1330330"/>
    <lineage>
        <taxon>Bacteria</taxon>
        <taxon>Thermotogati</taxon>
        <taxon>Thermotogota</taxon>
        <taxon>Thermotogae</taxon>
        <taxon>Kosmotogales</taxon>
        <taxon>Kosmotogaceae</taxon>
        <taxon>Kosmotoga</taxon>
    </lineage>
</organism>
<dbReference type="STRING" id="1330330.IX53_07965"/>
<dbReference type="AlphaFoldDB" id="A0A0G2ZDX3"/>
<keyword evidence="2" id="KW-0238">DNA-binding</keyword>
<dbReference type="PANTHER" id="PTHR30514">
    <property type="entry name" value="GLUCOKINASE"/>
    <property type="match status" value="1"/>
</dbReference>
<keyword evidence="3" id="KW-0804">Transcription</keyword>
<dbReference type="Gene3D" id="1.10.10.10">
    <property type="entry name" value="Winged helix-like DNA-binding domain superfamily/Winged helix DNA-binding domain"/>
    <property type="match status" value="1"/>
</dbReference>
<dbReference type="InterPro" id="IPR009057">
    <property type="entry name" value="Homeodomain-like_sf"/>
</dbReference>
<protein>
    <recommendedName>
        <fullName evidence="8">RpiR family transcriptional regulator</fullName>
    </recommendedName>
</protein>
<evidence type="ECO:0000259" key="4">
    <source>
        <dbReference type="PROSITE" id="PS51071"/>
    </source>
</evidence>
<dbReference type="InterPro" id="IPR001347">
    <property type="entry name" value="SIS_dom"/>
</dbReference>
<dbReference type="GO" id="GO:0003677">
    <property type="term" value="F:DNA binding"/>
    <property type="evidence" value="ECO:0007669"/>
    <property type="project" value="UniProtKB-KW"/>
</dbReference>